<keyword evidence="2" id="KW-1185">Reference proteome</keyword>
<evidence type="ECO:0000313" key="2">
    <source>
        <dbReference type="Proteomes" id="UP001597548"/>
    </source>
</evidence>
<gene>
    <name evidence="1" type="ORF">ACFS29_06615</name>
</gene>
<dbReference type="InterPro" id="IPR036736">
    <property type="entry name" value="ACP-like_sf"/>
</dbReference>
<protein>
    <submittedName>
        <fullName evidence="1">Acyl carrier protein</fullName>
    </submittedName>
</protein>
<dbReference type="RefSeq" id="WP_194508778.1">
    <property type="nucleotide sequence ID" value="NZ_JADILU010000005.1"/>
</dbReference>
<name>A0ABW5ZS64_9FLAO</name>
<organism evidence="1 2">
    <name type="scientific">Psychroserpens luteus</name>
    <dbReference type="NCBI Taxonomy" id="1434066"/>
    <lineage>
        <taxon>Bacteria</taxon>
        <taxon>Pseudomonadati</taxon>
        <taxon>Bacteroidota</taxon>
        <taxon>Flavobacteriia</taxon>
        <taxon>Flavobacteriales</taxon>
        <taxon>Flavobacteriaceae</taxon>
        <taxon>Psychroserpens</taxon>
    </lineage>
</organism>
<comment type="caution">
    <text evidence="1">The sequence shown here is derived from an EMBL/GenBank/DDBJ whole genome shotgun (WGS) entry which is preliminary data.</text>
</comment>
<reference evidence="2" key="1">
    <citation type="journal article" date="2019" name="Int. J. Syst. Evol. Microbiol.">
        <title>The Global Catalogue of Microorganisms (GCM) 10K type strain sequencing project: providing services to taxonomists for standard genome sequencing and annotation.</title>
        <authorList>
            <consortium name="The Broad Institute Genomics Platform"/>
            <consortium name="The Broad Institute Genome Sequencing Center for Infectious Disease"/>
            <person name="Wu L."/>
            <person name="Ma J."/>
        </authorList>
    </citation>
    <scope>NUCLEOTIDE SEQUENCE [LARGE SCALE GENOMIC DNA]</scope>
    <source>
        <strain evidence="2">KCTC 32514</strain>
    </source>
</reference>
<dbReference type="EMBL" id="JBHUOS010000002">
    <property type="protein sequence ID" value="MFD2915305.1"/>
    <property type="molecule type" value="Genomic_DNA"/>
</dbReference>
<evidence type="ECO:0000313" key="1">
    <source>
        <dbReference type="EMBL" id="MFD2915305.1"/>
    </source>
</evidence>
<dbReference type="Proteomes" id="UP001597548">
    <property type="component" value="Unassembled WGS sequence"/>
</dbReference>
<accession>A0ABW5ZS64</accession>
<dbReference type="SUPFAM" id="SSF47336">
    <property type="entry name" value="ACP-like"/>
    <property type="match status" value="1"/>
</dbReference>
<proteinExistence type="predicted"/>
<sequence length="80" mass="9121">MDKPELIDRLTTIFRATFDADSLVLTDELTANDVDNWDSLTHMILISEIEKGLDIKFKLKELNKMKNVGALIEIITSKIN</sequence>
<dbReference type="Gene3D" id="1.10.1200.10">
    <property type="entry name" value="ACP-like"/>
    <property type="match status" value="1"/>
</dbReference>